<comment type="caution">
    <text evidence="9">The sequence shown here is derived from an EMBL/GenBank/DDBJ whole genome shotgun (WGS) entry which is preliminary data.</text>
</comment>
<name>A0A974BNH2_SEDHY</name>
<feature type="domain" description="Metallo-beta-lactamase" evidence="7">
    <location>
        <begin position="517"/>
        <end position="575"/>
    </location>
</feature>
<comment type="subcellular location">
    <subcellularLocation>
        <location evidence="1">Cell membrane</location>
        <topology evidence="1">Multi-pass membrane protein</topology>
    </subcellularLocation>
</comment>
<accession>A0A974BNH2</accession>
<protein>
    <submittedName>
        <fullName evidence="9">DNA internalization-related competence protein ComEC/Rec2</fullName>
    </submittedName>
</protein>
<feature type="transmembrane region" description="Helical" evidence="6">
    <location>
        <begin position="264"/>
        <end position="294"/>
    </location>
</feature>
<dbReference type="NCBIfam" id="TIGR00360">
    <property type="entry name" value="ComEC_N-term"/>
    <property type="match status" value="1"/>
</dbReference>
<dbReference type="NCBIfam" id="TIGR00361">
    <property type="entry name" value="ComEC_Rec2"/>
    <property type="match status" value="1"/>
</dbReference>
<evidence type="ECO:0000256" key="4">
    <source>
        <dbReference type="ARBA" id="ARBA00022989"/>
    </source>
</evidence>
<keyword evidence="5 6" id="KW-0472">Membrane</keyword>
<keyword evidence="10" id="KW-1185">Reference proteome</keyword>
<dbReference type="Pfam" id="PF03772">
    <property type="entry name" value="Competence"/>
    <property type="match status" value="1"/>
</dbReference>
<feature type="transmembrane region" description="Helical" evidence="6">
    <location>
        <begin position="306"/>
        <end position="323"/>
    </location>
</feature>
<feature type="transmembrane region" description="Helical" evidence="6">
    <location>
        <begin position="329"/>
        <end position="347"/>
    </location>
</feature>
<keyword evidence="4 6" id="KW-1133">Transmembrane helix</keyword>
<organism evidence="9 10">
    <name type="scientific">Sedimentibacter hydroxybenzoicus DSM 7310</name>
    <dbReference type="NCBI Taxonomy" id="1123245"/>
    <lineage>
        <taxon>Bacteria</taxon>
        <taxon>Bacillati</taxon>
        <taxon>Bacillota</taxon>
        <taxon>Tissierellia</taxon>
        <taxon>Sedimentibacter</taxon>
    </lineage>
</organism>
<reference evidence="9" key="1">
    <citation type="submission" date="2020-07" db="EMBL/GenBank/DDBJ databases">
        <title>Genomic analysis of a strain of Sedimentibacter Hydroxybenzoicus DSM7310.</title>
        <authorList>
            <person name="Ma S."/>
        </authorList>
    </citation>
    <scope>NUCLEOTIDE SEQUENCE</scope>
    <source>
        <strain evidence="9">DSM 7310</strain>
    </source>
</reference>
<dbReference type="EMBL" id="JACBNQ010000041">
    <property type="protein sequence ID" value="NYB76082.1"/>
    <property type="molecule type" value="Genomic_DNA"/>
</dbReference>
<feature type="transmembrane region" description="Helical" evidence="6">
    <location>
        <begin position="415"/>
        <end position="434"/>
    </location>
</feature>
<evidence type="ECO:0000259" key="7">
    <source>
        <dbReference type="Pfam" id="PF00753"/>
    </source>
</evidence>
<dbReference type="InterPro" id="IPR035681">
    <property type="entry name" value="ComA-like_MBL"/>
</dbReference>
<dbReference type="InterPro" id="IPR004477">
    <property type="entry name" value="ComEC_N"/>
</dbReference>
<feature type="domain" description="Metallo-beta-lactamase" evidence="7">
    <location>
        <begin position="626"/>
        <end position="694"/>
    </location>
</feature>
<evidence type="ECO:0000256" key="1">
    <source>
        <dbReference type="ARBA" id="ARBA00004651"/>
    </source>
</evidence>
<proteinExistence type="predicted"/>
<feature type="domain" description="ComEC/Rec2-related protein" evidence="8">
    <location>
        <begin position="209"/>
        <end position="469"/>
    </location>
</feature>
<feature type="transmembrane region" description="Helical" evidence="6">
    <location>
        <begin position="230"/>
        <end position="252"/>
    </location>
</feature>
<evidence type="ECO:0000256" key="2">
    <source>
        <dbReference type="ARBA" id="ARBA00022475"/>
    </source>
</evidence>
<evidence type="ECO:0000256" key="5">
    <source>
        <dbReference type="ARBA" id="ARBA00023136"/>
    </source>
</evidence>
<evidence type="ECO:0000313" key="9">
    <source>
        <dbReference type="EMBL" id="NYB76082.1"/>
    </source>
</evidence>
<sequence length="783" mass="90644">MYIIISLFFAYAMGVISYEFGFYGYMFIAVFVLLFFNSCRTKKYIFNFVIITFLILSFINCYYNSISKLTQHIDANIEITAKIKDKNISKSNYFSYNASVISINNTILSDNENTIIYIDKKYDVGENSIIKGNVNVADVNMSRNRLLFNYKNYLRSKKISAVVFAEGNVTTIKEDYSYFNKISYNFNNYAEQTFYNSMSKSNADIILSILLGNVDYLDENFYDNVKTMGLAHIFAVSGTHIVLLYGFLLIVLKYCGLSRRIRLIITWIIIWLYGFLIGFPISVMRTLVMFTLLFGAEIFYKKYSSLNAIGLAALILTIYNPFWIFDAGFLLSFSAALSIIVCNKYILKNVQTKNTIIRLIYLYLFLMLFTLPVIAYFFNYVPVMGVIYNMLLLPIFTVLMIYGFILLIFNGTVPFLLIIPFRIFDYLLYGLRYAVNFTEKFGFNGFTIQTMSISLIVFFYIMIIFMIYVYNHNNSLTKKSGMYTLIVMYTVTFMTPSNNFLYINVADAGQGLFTHVKYKATDLIIDCGSSNNRNFGQYTVLPYFIKRGIDQIDGVFISHWDSDHYSGLNDLLNSKIKASNIFAPIDNDEINKDISILNKGMSYRIDDKLNIDILWPEKDITSDKTNNTSLVMLINYNNKKILFTGDIEKEVENIIINDIPDIDILLVPHHGSSTSSSDEFVYKSNPEIAVFSYGKNKYGIPHKEVIERYKNEKSLILSTYDHGEINFVLKGDKIYYNTYTGARSEGYYELYFLGFTTKLTVFCILLIYIFKYKGEDYELQNYF</sequence>
<dbReference type="InterPro" id="IPR001279">
    <property type="entry name" value="Metallo-B-lactamas"/>
</dbReference>
<gene>
    <name evidence="9" type="ORF">HZF24_18195</name>
</gene>
<dbReference type="InterPro" id="IPR036866">
    <property type="entry name" value="RibonucZ/Hydroxyglut_hydro"/>
</dbReference>
<evidence type="ECO:0000256" key="3">
    <source>
        <dbReference type="ARBA" id="ARBA00022692"/>
    </source>
</evidence>
<dbReference type="PANTHER" id="PTHR30619">
    <property type="entry name" value="DNA INTERNALIZATION/COMPETENCE PROTEIN COMEC/REC2"/>
    <property type="match status" value="1"/>
</dbReference>
<feature type="transmembrane region" description="Helical" evidence="6">
    <location>
        <begin position="359"/>
        <end position="380"/>
    </location>
</feature>
<dbReference type="SUPFAM" id="SSF56281">
    <property type="entry name" value="Metallo-hydrolase/oxidoreductase"/>
    <property type="match status" value="1"/>
</dbReference>
<evidence type="ECO:0000313" key="10">
    <source>
        <dbReference type="Proteomes" id="UP000611629"/>
    </source>
</evidence>
<dbReference type="PANTHER" id="PTHR30619:SF1">
    <property type="entry name" value="RECOMBINATION PROTEIN 2"/>
    <property type="match status" value="1"/>
</dbReference>
<dbReference type="InterPro" id="IPR004797">
    <property type="entry name" value="Competence_ComEC/Rec2"/>
</dbReference>
<feature type="transmembrane region" description="Helical" evidence="6">
    <location>
        <begin position="386"/>
        <end position="408"/>
    </location>
</feature>
<feature type="transmembrane region" description="Helical" evidence="6">
    <location>
        <begin position="44"/>
        <end position="63"/>
    </location>
</feature>
<keyword evidence="3 6" id="KW-0812">Transmembrane</keyword>
<feature type="transmembrane region" description="Helical" evidence="6">
    <location>
        <begin position="750"/>
        <end position="770"/>
    </location>
</feature>
<dbReference type="GO" id="GO:0005886">
    <property type="term" value="C:plasma membrane"/>
    <property type="evidence" value="ECO:0007669"/>
    <property type="project" value="UniProtKB-SubCell"/>
</dbReference>
<dbReference type="Proteomes" id="UP000611629">
    <property type="component" value="Unassembled WGS sequence"/>
</dbReference>
<dbReference type="GO" id="GO:0030420">
    <property type="term" value="P:establishment of competence for transformation"/>
    <property type="evidence" value="ECO:0007669"/>
    <property type="project" value="InterPro"/>
</dbReference>
<dbReference type="InterPro" id="IPR052159">
    <property type="entry name" value="Competence_DNA_uptake"/>
</dbReference>
<evidence type="ECO:0000256" key="6">
    <source>
        <dbReference type="SAM" id="Phobius"/>
    </source>
</evidence>
<dbReference type="Gene3D" id="3.60.15.10">
    <property type="entry name" value="Ribonuclease Z/Hydroxyacylglutathione hydrolase-like"/>
    <property type="match status" value="1"/>
</dbReference>
<keyword evidence="2" id="KW-1003">Cell membrane</keyword>
<dbReference type="RefSeq" id="WP_179239801.1">
    <property type="nucleotide sequence ID" value="NZ_JACBNQ010000041.1"/>
</dbReference>
<feature type="transmembrane region" description="Helical" evidence="6">
    <location>
        <begin position="446"/>
        <end position="470"/>
    </location>
</feature>
<evidence type="ECO:0000259" key="8">
    <source>
        <dbReference type="Pfam" id="PF03772"/>
    </source>
</evidence>
<dbReference type="Pfam" id="PF00753">
    <property type="entry name" value="Lactamase_B"/>
    <property type="match status" value="2"/>
</dbReference>
<dbReference type="CDD" id="cd07731">
    <property type="entry name" value="ComA-like_MBL-fold"/>
    <property type="match status" value="1"/>
</dbReference>
<dbReference type="AlphaFoldDB" id="A0A974BNH2"/>